<feature type="repeat" description="ANK" evidence="3">
    <location>
        <begin position="234"/>
        <end position="266"/>
    </location>
</feature>
<dbReference type="PANTHER" id="PTHR24123:SF33">
    <property type="entry name" value="PROTEIN HOS4"/>
    <property type="match status" value="1"/>
</dbReference>
<dbReference type="Gene3D" id="1.25.40.20">
    <property type="entry name" value="Ankyrin repeat-containing domain"/>
    <property type="match status" value="3"/>
</dbReference>
<evidence type="ECO:0000256" key="2">
    <source>
        <dbReference type="ARBA" id="ARBA00023043"/>
    </source>
</evidence>
<dbReference type="STRING" id="1344416.A0A139ATS3"/>
<dbReference type="AlphaFoldDB" id="A0A139ATS3"/>
<feature type="repeat" description="ANK" evidence="3">
    <location>
        <begin position="101"/>
        <end position="134"/>
    </location>
</feature>
<evidence type="ECO:0000313" key="4">
    <source>
        <dbReference type="EMBL" id="KXS20130.1"/>
    </source>
</evidence>
<evidence type="ECO:0000256" key="3">
    <source>
        <dbReference type="PROSITE-ProRule" id="PRU00023"/>
    </source>
</evidence>
<dbReference type="SUPFAM" id="SSF48403">
    <property type="entry name" value="Ankyrin repeat"/>
    <property type="match status" value="1"/>
</dbReference>
<proteinExistence type="predicted"/>
<evidence type="ECO:0000256" key="1">
    <source>
        <dbReference type="ARBA" id="ARBA00022737"/>
    </source>
</evidence>
<dbReference type="Proteomes" id="UP000070544">
    <property type="component" value="Unassembled WGS sequence"/>
</dbReference>
<accession>A0A139ATS3</accession>
<dbReference type="InterPro" id="IPR002110">
    <property type="entry name" value="Ankyrin_rpt"/>
</dbReference>
<dbReference type="PANTHER" id="PTHR24123">
    <property type="entry name" value="ANKYRIN REPEAT-CONTAINING"/>
    <property type="match status" value="1"/>
</dbReference>
<protein>
    <submittedName>
        <fullName evidence="4">Ankyrin</fullName>
    </submittedName>
</protein>
<dbReference type="PROSITE" id="PS50297">
    <property type="entry name" value="ANK_REP_REGION"/>
    <property type="match status" value="3"/>
</dbReference>
<dbReference type="InterPro" id="IPR051165">
    <property type="entry name" value="Multifunctional_ANK_Repeat"/>
</dbReference>
<dbReference type="EMBL" id="KQ965736">
    <property type="protein sequence ID" value="KXS20130.1"/>
    <property type="molecule type" value="Genomic_DNA"/>
</dbReference>
<feature type="repeat" description="ANK" evidence="3">
    <location>
        <begin position="267"/>
        <end position="299"/>
    </location>
</feature>
<feature type="repeat" description="ANK" evidence="3">
    <location>
        <begin position="135"/>
        <end position="167"/>
    </location>
</feature>
<sequence>MGSGRDIALRTFRRFHPDRLAALIALVMLGGDWRRWGVGVTKVDDVPIHCAFNFLREWDAGRAWCAALQHARTWKQTMSAQALVEKAPWPYIFKDDLVEGSGLTPLCLAVDMGLSPTYLQPFLTNGATIDAPSRDKSTPLTIGARKGFTATVSFLLAAGANPNTATLTRATPLILASRYGHADAVALLLAAGADTTRAESGGMTAILWASRAGHLVAVTHLITWGTSVHTATREGDTPLLFASMRGHALVVAALLAAGADPNTRSNAGTTSLILACHGPHADCARLLLDAGADPCTADNAGTTPVIVACQSGSTAILSMLVAAGVHLSGAQGGAALFMAAMNAQVDTVRALLEIGVDVASRVLVPGRSRAGAERPLFGAVYGGSPEIVQALVDAGADVRGPSGEEALRTARYFCRRDVEKVLRLAGAGGELDGEWSE</sequence>
<keyword evidence="2 3" id="KW-0040">ANK repeat</keyword>
<dbReference type="PROSITE" id="PS50088">
    <property type="entry name" value="ANK_REPEAT"/>
    <property type="match status" value="6"/>
</dbReference>
<dbReference type="InterPro" id="IPR036770">
    <property type="entry name" value="Ankyrin_rpt-contain_sf"/>
</dbReference>
<feature type="repeat" description="ANK" evidence="3">
    <location>
        <begin position="168"/>
        <end position="200"/>
    </location>
</feature>
<dbReference type="Pfam" id="PF12796">
    <property type="entry name" value="Ank_2"/>
    <property type="match status" value="2"/>
</dbReference>
<keyword evidence="1" id="KW-0677">Repeat</keyword>
<dbReference type="SMART" id="SM00248">
    <property type="entry name" value="ANK"/>
    <property type="match status" value="9"/>
</dbReference>
<evidence type="ECO:0000313" key="5">
    <source>
        <dbReference type="Proteomes" id="UP000070544"/>
    </source>
</evidence>
<name>A0A139ATS3_GONPJ</name>
<keyword evidence="5" id="KW-1185">Reference proteome</keyword>
<dbReference type="OrthoDB" id="366390at2759"/>
<gene>
    <name evidence="4" type="ORF">M427DRAFT_52392</name>
</gene>
<organism evidence="4 5">
    <name type="scientific">Gonapodya prolifera (strain JEL478)</name>
    <name type="common">Monoblepharis prolifera</name>
    <dbReference type="NCBI Taxonomy" id="1344416"/>
    <lineage>
        <taxon>Eukaryota</taxon>
        <taxon>Fungi</taxon>
        <taxon>Fungi incertae sedis</taxon>
        <taxon>Chytridiomycota</taxon>
        <taxon>Chytridiomycota incertae sedis</taxon>
        <taxon>Monoblepharidomycetes</taxon>
        <taxon>Monoblepharidales</taxon>
        <taxon>Gonapodyaceae</taxon>
        <taxon>Gonapodya</taxon>
    </lineage>
</organism>
<reference evidence="4 5" key="1">
    <citation type="journal article" date="2015" name="Genome Biol. Evol.">
        <title>Phylogenomic analyses indicate that early fungi evolved digesting cell walls of algal ancestors of land plants.</title>
        <authorList>
            <person name="Chang Y."/>
            <person name="Wang S."/>
            <person name="Sekimoto S."/>
            <person name="Aerts A.L."/>
            <person name="Choi C."/>
            <person name="Clum A."/>
            <person name="LaButti K.M."/>
            <person name="Lindquist E.A."/>
            <person name="Yee Ngan C."/>
            <person name="Ohm R.A."/>
            <person name="Salamov A.A."/>
            <person name="Grigoriev I.V."/>
            <person name="Spatafora J.W."/>
            <person name="Berbee M.L."/>
        </authorList>
    </citation>
    <scope>NUCLEOTIDE SEQUENCE [LARGE SCALE GENOMIC DNA]</scope>
    <source>
        <strain evidence="4 5">JEL478</strain>
    </source>
</reference>
<dbReference type="OMA" id="HESHIKT"/>
<feature type="repeat" description="ANK" evidence="3">
    <location>
        <begin position="331"/>
        <end position="363"/>
    </location>
</feature>